<evidence type="ECO:0000313" key="2">
    <source>
        <dbReference type="Proteomes" id="UP000002010"/>
    </source>
</evidence>
<accession>C1D8I8</accession>
<proteinExistence type="predicted"/>
<dbReference type="KEGG" id="lhk:LHK_01794"/>
<dbReference type="Proteomes" id="UP000002010">
    <property type="component" value="Chromosome"/>
</dbReference>
<dbReference type="EMBL" id="CP001154">
    <property type="protein sequence ID" value="ACO74778.1"/>
    <property type="molecule type" value="Genomic_DNA"/>
</dbReference>
<evidence type="ECO:0000313" key="1">
    <source>
        <dbReference type="EMBL" id="ACO74778.1"/>
    </source>
</evidence>
<gene>
    <name evidence="1" type="ordered locus">LHK_01794</name>
</gene>
<protein>
    <submittedName>
        <fullName evidence="1">Uncharacterized protein</fullName>
    </submittedName>
</protein>
<sequence>MTSYHDIPALLRASGELTASEIATRMQIDTDDALHLLSQHLNAGEVERLCRGTGRPPVYAAMGTPVLTAKTNGQTRAKPVRIKAPRRRAFSPVNLHGFHAKADGTVTLFLDRRLSASSITFTADQLRKMAADAERAAV</sequence>
<dbReference type="STRING" id="557598.LHK_01794"/>
<dbReference type="AlphaFoldDB" id="C1D8I8"/>
<dbReference type="HOGENOM" id="CLU_1852686_0_0_4"/>
<name>C1D8I8_LARHH</name>
<keyword evidence="2" id="KW-1185">Reference proteome</keyword>
<reference evidence="1 2" key="1">
    <citation type="journal article" date="2009" name="PLoS Genet.">
        <title>The complete genome and proteome of Laribacter hongkongensis reveal potential mechanisms for adaptations to different temperatures and habitats.</title>
        <authorList>
            <person name="Woo P.C."/>
            <person name="Lau S.K."/>
            <person name="Tse H."/>
            <person name="Teng J.L."/>
            <person name="Curreem S.O."/>
            <person name="Tsang A.K."/>
            <person name="Fan R.Y."/>
            <person name="Wong G.K."/>
            <person name="Huang Y."/>
            <person name="Loman N.J."/>
            <person name="Snyder L.A."/>
            <person name="Cai J.J."/>
            <person name="Huang J.D."/>
            <person name="Mak W."/>
            <person name="Pallen M.J."/>
            <person name="Lok S."/>
            <person name="Yuen K.Y."/>
        </authorList>
    </citation>
    <scope>NUCLEOTIDE SEQUENCE [LARGE SCALE GENOMIC DNA]</scope>
    <source>
        <strain evidence="1 2">HLHK9</strain>
    </source>
</reference>
<organism evidence="1 2">
    <name type="scientific">Laribacter hongkongensis (strain HLHK9)</name>
    <dbReference type="NCBI Taxonomy" id="557598"/>
    <lineage>
        <taxon>Bacteria</taxon>
        <taxon>Pseudomonadati</taxon>
        <taxon>Pseudomonadota</taxon>
        <taxon>Betaproteobacteria</taxon>
        <taxon>Neisseriales</taxon>
        <taxon>Aquaspirillaceae</taxon>
        <taxon>Laribacter</taxon>
    </lineage>
</organism>
<dbReference type="RefSeq" id="WP_012697264.1">
    <property type="nucleotide sequence ID" value="NC_012559.1"/>
</dbReference>